<sequence length="201" mass="22452">MTPLEPKPPDPFIPCCLSCSCSQNLYLKSFEPHGQIHCINYALKVVDTRLALSQPSQLGLVIEAVRSHGVLGIQMLESGTSMSLRVRRSNGSLISLQSSCHIKGNSSTFRRTADQIEINRYLGLTSAVTLEKRMLGNCNSLTCYRHYPSGVANITNPVIASYERIPQIGIMLYSTLIWVCNFNLFCHRCRLSDPLTSHENY</sequence>
<comment type="caution">
    <text evidence="1">The sequence shown here is derived from an EMBL/GenBank/DDBJ whole genome shotgun (WGS) entry which is preliminary data.</text>
</comment>
<evidence type="ECO:0000313" key="1">
    <source>
        <dbReference type="EMBL" id="KAJ8426419.1"/>
    </source>
</evidence>
<organism evidence="1 2">
    <name type="scientific">Carnegiea gigantea</name>
    <dbReference type="NCBI Taxonomy" id="171969"/>
    <lineage>
        <taxon>Eukaryota</taxon>
        <taxon>Viridiplantae</taxon>
        <taxon>Streptophyta</taxon>
        <taxon>Embryophyta</taxon>
        <taxon>Tracheophyta</taxon>
        <taxon>Spermatophyta</taxon>
        <taxon>Magnoliopsida</taxon>
        <taxon>eudicotyledons</taxon>
        <taxon>Gunneridae</taxon>
        <taxon>Pentapetalae</taxon>
        <taxon>Caryophyllales</taxon>
        <taxon>Cactineae</taxon>
        <taxon>Cactaceae</taxon>
        <taxon>Cactoideae</taxon>
        <taxon>Echinocereeae</taxon>
        <taxon>Carnegiea</taxon>
    </lineage>
</organism>
<name>A0A9Q1GVQ5_9CARY</name>
<accession>A0A9Q1GVQ5</accession>
<protein>
    <submittedName>
        <fullName evidence="1">Uncharacterized protein</fullName>
    </submittedName>
</protein>
<dbReference type="PROSITE" id="PS51257">
    <property type="entry name" value="PROKAR_LIPOPROTEIN"/>
    <property type="match status" value="1"/>
</dbReference>
<evidence type="ECO:0000313" key="2">
    <source>
        <dbReference type="Proteomes" id="UP001153076"/>
    </source>
</evidence>
<reference evidence="1" key="1">
    <citation type="submission" date="2022-04" db="EMBL/GenBank/DDBJ databases">
        <title>Carnegiea gigantea Genome sequencing and assembly v2.</title>
        <authorList>
            <person name="Copetti D."/>
            <person name="Sanderson M.J."/>
            <person name="Burquez A."/>
            <person name="Wojciechowski M.F."/>
        </authorList>
    </citation>
    <scope>NUCLEOTIDE SEQUENCE</scope>
    <source>
        <strain evidence="1">SGP5-SGP5p</strain>
        <tissue evidence="1">Aerial part</tissue>
    </source>
</reference>
<dbReference type="EMBL" id="JAKOGI010001293">
    <property type="protein sequence ID" value="KAJ8426419.1"/>
    <property type="molecule type" value="Genomic_DNA"/>
</dbReference>
<dbReference type="AlphaFoldDB" id="A0A9Q1GVQ5"/>
<proteinExistence type="predicted"/>
<dbReference type="Proteomes" id="UP001153076">
    <property type="component" value="Unassembled WGS sequence"/>
</dbReference>
<gene>
    <name evidence="1" type="ORF">Cgig2_023535</name>
</gene>
<keyword evidence="2" id="KW-1185">Reference proteome</keyword>